<evidence type="ECO:0000256" key="4">
    <source>
        <dbReference type="RuleBase" id="RU003660"/>
    </source>
</evidence>
<keyword evidence="2 4" id="KW-0689">Ribosomal protein</keyword>
<protein>
    <submittedName>
        <fullName evidence="5">Uncharacterized protein</fullName>
    </submittedName>
</protein>
<accession>A0A9D4ZAR3</accession>
<dbReference type="Pfam" id="PF00410">
    <property type="entry name" value="Ribosomal_S8"/>
    <property type="match status" value="1"/>
</dbReference>
<evidence type="ECO:0000256" key="2">
    <source>
        <dbReference type="ARBA" id="ARBA00022980"/>
    </source>
</evidence>
<comment type="similarity">
    <text evidence="1 4">Belongs to the universal ribosomal protein uS8 family.</text>
</comment>
<dbReference type="GO" id="GO:0005840">
    <property type="term" value="C:ribosome"/>
    <property type="evidence" value="ECO:0007669"/>
    <property type="project" value="UniProtKB-KW"/>
</dbReference>
<dbReference type="GO" id="GO:1990904">
    <property type="term" value="C:ribonucleoprotein complex"/>
    <property type="evidence" value="ECO:0007669"/>
    <property type="project" value="UniProtKB-KW"/>
</dbReference>
<reference evidence="5" key="1">
    <citation type="submission" date="2021-01" db="EMBL/GenBank/DDBJ databases">
        <title>Adiantum capillus-veneris genome.</title>
        <authorList>
            <person name="Fang Y."/>
            <person name="Liao Q."/>
        </authorList>
    </citation>
    <scope>NUCLEOTIDE SEQUENCE</scope>
    <source>
        <strain evidence="5">H3</strain>
        <tissue evidence="5">Leaf</tissue>
    </source>
</reference>
<dbReference type="OrthoDB" id="10250260at2759"/>
<dbReference type="InterPro" id="IPR035987">
    <property type="entry name" value="Ribosomal_uS8_sf"/>
</dbReference>
<dbReference type="InterPro" id="IPR047863">
    <property type="entry name" value="Ribosomal_uS8_CS"/>
</dbReference>
<dbReference type="SUPFAM" id="SSF56047">
    <property type="entry name" value="Ribosomal protein S8"/>
    <property type="match status" value="1"/>
</dbReference>
<gene>
    <name evidence="5" type="ORF">GOP47_0016888</name>
</gene>
<dbReference type="EMBL" id="JABFUD020000016">
    <property type="protein sequence ID" value="KAI5068543.1"/>
    <property type="molecule type" value="Genomic_DNA"/>
</dbReference>
<dbReference type="AlphaFoldDB" id="A0A9D4ZAR3"/>
<dbReference type="InterPro" id="IPR000630">
    <property type="entry name" value="Ribosomal_uS8"/>
</dbReference>
<comment type="caution">
    <text evidence="5">The sequence shown here is derived from an EMBL/GenBank/DDBJ whole genome shotgun (WGS) entry which is preliminary data.</text>
</comment>
<dbReference type="GO" id="GO:0006412">
    <property type="term" value="P:translation"/>
    <property type="evidence" value="ECO:0007669"/>
    <property type="project" value="InterPro"/>
</dbReference>
<keyword evidence="3 4" id="KW-0687">Ribonucleoprotein</keyword>
<evidence type="ECO:0000313" key="6">
    <source>
        <dbReference type="Proteomes" id="UP000886520"/>
    </source>
</evidence>
<proteinExistence type="inferred from homology"/>
<dbReference type="Proteomes" id="UP000886520">
    <property type="component" value="Chromosome 16"/>
</dbReference>
<organism evidence="5 6">
    <name type="scientific">Adiantum capillus-veneris</name>
    <name type="common">Maidenhair fern</name>
    <dbReference type="NCBI Taxonomy" id="13818"/>
    <lineage>
        <taxon>Eukaryota</taxon>
        <taxon>Viridiplantae</taxon>
        <taxon>Streptophyta</taxon>
        <taxon>Embryophyta</taxon>
        <taxon>Tracheophyta</taxon>
        <taxon>Polypodiopsida</taxon>
        <taxon>Polypodiidae</taxon>
        <taxon>Polypodiales</taxon>
        <taxon>Pteridineae</taxon>
        <taxon>Pteridaceae</taxon>
        <taxon>Vittarioideae</taxon>
        <taxon>Adiantum</taxon>
    </lineage>
</organism>
<sequence length="84" mass="9673">MGRSGMLNDVLRSIVHVELHGRLNKVCACTSRYEVGVSKVKRWVDRLLPMKQFGYVVLTTSRGVMDHKEAREKWMGGQLLGFFY</sequence>
<dbReference type="Gene3D" id="3.30.1490.10">
    <property type="match status" value="1"/>
</dbReference>
<dbReference type="PROSITE" id="PS00053">
    <property type="entry name" value="RIBOSOMAL_S8"/>
    <property type="match status" value="1"/>
</dbReference>
<dbReference type="GO" id="GO:0003735">
    <property type="term" value="F:structural constituent of ribosome"/>
    <property type="evidence" value="ECO:0007669"/>
    <property type="project" value="InterPro"/>
</dbReference>
<evidence type="ECO:0000256" key="1">
    <source>
        <dbReference type="ARBA" id="ARBA00006471"/>
    </source>
</evidence>
<dbReference type="PANTHER" id="PTHR11758">
    <property type="entry name" value="40S RIBOSOMAL PROTEIN S15A"/>
    <property type="match status" value="1"/>
</dbReference>
<evidence type="ECO:0000256" key="3">
    <source>
        <dbReference type="ARBA" id="ARBA00023274"/>
    </source>
</evidence>
<name>A0A9D4ZAR3_ADICA</name>
<keyword evidence="6" id="KW-1185">Reference proteome</keyword>
<dbReference type="FunFam" id="3.30.1490.10:FF:000002">
    <property type="entry name" value="40S ribosomal protein S15a"/>
    <property type="match status" value="1"/>
</dbReference>
<evidence type="ECO:0000313" key="5">
    <source>
        <dbReference type="EMBL" id="KAI5068543.1"/>
    </source>
</evidence>